<accession>A0A4U5M3Y6</accession>
<evidence type="ECO:0000313" key="1">
    <source>
        <dbReference type="EMBL" id="TKR63491.1"/>
    </source>
</evidence>
<reference evidence="1 2" key="2">
    <citation type="journal article" date="2019" name="G3 (Bethesda)">
        <title>Hybrid Assembly of the Genome of the Entomopathogenic Nematode Steinernema carpocapsae Identifies the X-Chromosome.</title>
        <authorList>
            <person name="Serra L."/>
            <person name="Macchietto M."/>
            <person name="Macias-Munoz A."/>
            <person name="McGill C.J."/>
            <person name="Rodriguez I.M."/>
            <person name="Rodriguez B."/>
            <person name="Murad R."/>
            <person name="Mortazavi A."/>
        </authorList>
    </citation>
    <scope>NUCLEOTIDE SEQUENCE [LARGE SCALE GENOMIC DNA]</scope>
    <source>
        <strain evidence="1 2">ALL</strain>
    </source>
</reference>
<proteinExistence type="predicted"/>
<keyword evidence="2" id="KW-1185">Reference proteome</keyword>
<dbReference type="EMBL" id="AZBU02000010">
    <property type="protein sequence ID" value="TKR63491.1"/>
    <property type="molecule type" value="Genomic_DNA"/>
</dbReference>
<sequence length="181" mass="21176">MSSRRSRTMSAGDIDFNEELRPIDEILAQWKDDIDQKSQEIALIDEYMFKMKNFVAVEYNGNTFSKIRSQDASFRKDRLHSGGDASHPALKTAQRCVTEAKRRQQEAARAKLFAKMDERDKKIMKKDRLLEVRKKLTECWDHIEKEKERMRLKKEETKQIVAELEATKARVTAFASMMSLV</sequence>
<evidence type="ECO:0000313" key="2">
    <source>
        <dbReference type="Proteomes" id="UP000298663"/>
    </source>
</evidence>
<dbReference type="AlphaFoldDB" id="A0A4U5M3Y6"/>
<organism evidence="1 2">
    <name type="scientific">Steinernema carpocapsae</name>
    <name type="common">Entomopathogenic nematode</name>
    <dbReference type="NCBI Taxonomy" id="34508"/>
    <lineage>
        <taxon>Eukaryota</taxon>
        <taxon>Metazoa</taxon>
        <taxon>Ecdysozoa</taxon>
        <taxon>Nematoda</taxon>
        <taxon>Chromadorea</taxon>
        <taxon>Rhabditida</taxon>
        <taxon>Tylenchina</taxon>
        <taxon>Panagrolaimomorpha</taxon>
        <taxon>Strongyloidoidea</taxon>
        <taxon>Steinernematidae</taxon>
        <taxon>Steinernema</taxon>
    </lineage>
</organism>
<gene>
    <name evidence="1" type="ORF">L596_027315</name>
</gene>
<comment type="caution">
    <text evidence="1">The sequence shown here is derived from an EMBL/GenBank/DDBJ whole genome shotgun (WGS) entry which is preliminary data.</text>
</comment>
<protein>
    <submittedName>
        <fullName evidence="1">Uncharacterized protein</fullName>
    </submittedName>
</protein>
<name>A0A4U5M3Y6_STECR</name>
<dbReference type="Proteomes" id="UP000298663">
    <property type="component" value="Unassembled WGS sequence"/>
</dbReference>
<reference evidence="1 2" key="1">
    <citation type="journal article" date="2015" name="Genome Biol.">
        <title>Comparative genomics of Steinernema reveals deeply conserved gene regulatory networks.</title>
        <authorList>
            <person name="Dillman A.R."/>
            <person name="Macchietto M."/>
            <person name="Porter C.F."/>
            <person name="Rogers A."/>
            <person name="Williams B."/>
            <person name="Antoshechkin I."/>
            <person name="Lee M.M."/>
            <person name="Goodwin Z."/>
            <person name="Lu X."/>
            <person name="Lewis E.E."/>
            <person name="Goodrich-Blair H."/>
            <person name="Stock S.P."/>
            <person name="Adams B.J."/>
            <person name="Sternberg P.W."/>
            <person name="Mortazavi A."/>
        </authorList>
    </citation>
    <scope>NUCLEOTIDE SEQUENCE [LARGE SCALE GENOMIC DNA]</scope>
    <source>
        <strain evidence="1 2">ALL</strain>
    </source>
</reference>